<reference evidence="1" key="1">
    <citation type="journal article" date="2014" name="Nat. Commun.">
        <title>The tobacco genome sequence and its comparison with those of tomato and potato.</title>
        <authorList>
            <person name="Sierro N."/>
            <person name="Battey J.N."/>
            <person name="Ouadi S."/>
            <person name="Bakaher N."/>
            <person name="Bovet L."/>
            <person name="Willig A."/>
            <person name="Goepfert S."/>
            <person name="Peitsch M.C."/>
            <person name="Ivanov N.V."/>
        </authorList>
    </citation>
    <scope>NUCLEOTIDE SEQUENCE [LARGE SCALE GENOMIC DNA]</scope>
</reference>
<proteinExistence type="predicted"/>
<keyword evidence="1" id="KW-1185">Reference proteome</keyword>
<gene>
    <name evidence="2" type="primary">LOC142177294</name>
</gene>
<evidence type="ECO:0000313" key="2">
    <source>
        <dbReference type="RefSeq" id="XP_075101870.1"/>
    </source>
</evidence>
<dbReference type="RefSeq" id="XP_075101870.1">
    <property type="nucleotide sequence ID" value="XM_075245769.1"/>
</dbReference>
<organism evidence="1 2">
    <name type="scientific">Nicotiana tabacum</name>
    <name type="common">Common tobacco</name>
    <dbReference type="NCBI Taxonomy" id="4097"/>
    <lineage>
        <taxon>Eukaryota</taxon>
        <taxon>Viridiplantae</taxon>
        <taxon>Streptophyta</taxon>
        <taxon>Embryophyta</taxon>
        <taxon>Tracheophyta</taxon>
        <taxon>Spermatophyta</taxon>
        <taxon>Magnoliopsida</taxon>
        <taxon>eudicotyledons</taxon>
        <taxon>Gunneridae</taxon>
        <taxon>Pentapetalae</taxon>
        <taxon>asterids</taxon>
        <taxon>lamiids</taxon>
        <taxon>Solanales</taxon>
        <taxon>Solanaceae</taxon>
        <taxon>Nicotianoideae</taxon>
        <taxon>Nicotianeae</taxon>
        <taxon>Nicotiana</taxon>
    </lineage>
</organism>
<protein>
    <submittedName>
        <fullName evidence="2">Uncharacterized protein LOC142177294</fullName>
    </submittedName>
</protein>
<evidence type="ECO:0000313" key="1">
    <source>
        <dbReference type="Proteomes" id="UP000790787"/>
    </source>
</evidence>
<sequence length="319" mass="36920">MNGKLLADEPYYDSSDCDSFDSDKEPEPVSNDEGELGQLSGRRKSNKVNYDLTCKIVIWQLGLVFENVTEFRTTVTKYALKKGVELDKYVNEPTRVRVKCKGGCPWLIFAIKEGRSENFTVKTYNPKHKCHRKEINFLCNSKYLAVYLKDRIISQPTIKGWKIQDLIRKDLGKYVGKVVCLKTRKLVLQKAMGDHVAEFNRILEYRDVLLKSNPGSTCVVKLTDTVDGKKQFNSFYIFFDAMKKGFLQVVENVYVWMNAFLRLLIVVAKDENNQIFPVAWAVVTQEKKRHGDGFLRFFNKTFTWEMVHSSLSLVTCKRD</sequence>
<name>A0AC58TXC9_TOBAC</name>
<reference evidence="2" key="2">
    <citation type="submission" date="2025-08" db="UniProtKB">
        <authorList>
            <consortium name="RefSeq"/>
        </authorList>
    </citation>
    <scope>IDENTIFICATION</scope>
    <source>
        <tissue evidence="2">Leaf</tissue>
    </source>
</reference>
<dbReference type="Proteomes" id="UP000790787">
    <property type="component" value="Chromosome 23"/>
</dbReference>
<accession>A0AC58TXC9</accession>